<feature type="transmembrane region" description="Helical" evidence="1">
    <location>
        <begin position="57"/>
        <end position="80"/>
    </location>
</feature>
<feature type="transmembrane region" description="Helical" evidence="1">
    <location>
        <begin position="123"/>
        <end position="141"/>
    </location>
</feature>
<dbReference type="Proteomes" id="UP000664209">
    <property type="component" value="Unassembled WGS sequence"/>
</dbReference>
<keyword evidence="3" id="KW-1185">Reference proteome</keyword>
<name>A0A939LPZ6_9CELL</name>
<dbReference type="RefSeq" id="WP_208055993.1">
    <property type="nucleotide sequence ID" value="NZ_JAGEMK010000005.1"/>
</dbReference>
<keyword evidence="1" id="KW-1133">Transmembrane helix</keyword>
<evidence type="ECO:0000313" key="3">
    <source>
        <dbReference type="Proteomes" id="UP000664209"/>
    </source>
</evidence>
<proteinExistence type="predicted"/>
<sequence>MQDYPSKAFTGIKRELRAELTAAAADVGMRQATADLGHPRVLAEGYTAELGRRLPRYATGAAAAVLALGALVYLAGAYAMGTLDAIEAMGGGTLTTHPLGAVTTFTHTATELSVQTSMSWQGALLHGATAAVAFVLGSRLWRLLG</sequence>
<protein>
    <submittedName>
        <fullName evidence="2">Uncharacterized protein</fullName>
    </submittedName>
</protein>
<evidence type="ECO:0000256" key="1">
    <source>
        <dbReference type="SAM" id="Phobius"/>
    </source>
</evidence>
<comment type="caution">
    <text evidence="2">The sequence shown here is derived from an EMBL/GenBank/DDBJ whole genome shotgun (WGS) entry which is preliminary data.</text>
</comment>
<keyword evidence="1" id="KW-0812">Transmembrane</keyword>
<dbReference type="EMBL" id="JAGEMK010000005">
    <property type="protein sequence ID" value="MBO1752301.1"/>
    <property type="molecule type" value="Genomic_DNA"/>
</dbReference>
<reference evidence="2" key="1">
    <citation type="submission" date="2021-03" db="EMBL/GenBank/DDBJ databases">
        <title>Actinotalea soli sp. nov., isolated from soil.</title>
        <authorList>
            <person name="Ping W."/>
            <person name="Zhang J."/>
        </authorList>
    </citation>
    <scope>NUCLEOTIDE SEQUENCE</scope>
    <source>
        <strain evidence="2">BY-33</strain>
    </source>
</reference>
<dbReference type="AlphaFoldDB" id="A0A939LPZ6"/>
<evidence type="ECO:0000313" key="2">
    <source>
        <dbReference type="EMBL" id="MBO1752301.1"/>
    </source>
</evidence>
<gene>
    <name evidence="2" type="ORF">J4G33_10855</name>
</gene>
<keyword evidence="1" id="KW-0472">Membrane</keyword>
<organism evidence="2 3">
    <name type="scientific">Actinotalea soli</name>
    <dbReference type="NCBI Taxonomy" id="2819234"/>
    <lineage>
        <taxon>Bacteria</taxon>
        <taxon>Bacillati</taxon>
        <taxon>Actinomycetota</taxon>
        <taxon>Actinomycetes</taxon>
        <taxon>Micrococcales</taxon>
        <taxon>Cellulomonadaceae</taxon>
        <taxon>Actinotalea</taxon>
    </lineage>
</organism>
<accession>A0A939LPZ6</accession>